<protein>
    <recommendedName>
        <fullName evidence="1">DUF7479 domain-containing protein</fullName>
    </recommendedName>
</protein>
<evidence type="ECO:0000313" key="2">
    <source>
        <dbReference type="EMBL" id="MBC6679346.1"/>
    </source>
</evidence>
<dbReference type="RefSeq" id="WP_187302454.1">
    <property type="nucleotide sequence ID" value="NZ_CBCTON010000013.1"/>
</dbReference>
<keyword evidence="3" id="KW-1185">Reference proteome</keyword>
<dbReference type="NCBIfam" id="NF045645">
    <property type="entry name" value="DVU_1557_fam"/>
    <property type="match status" value="1"/>
</dbReference>
<accession>A0A923SQ87</accession>
<sequence>MEEKLICDKCKVELEELEAQFSYLGKSFRHKVSRCPMCGQICLSEELVTGRMSEVESMMEDK</sequence>
<dbReference type="EMBL" id="JACRYT010000004">
    <property type="protein sequence ID" value="MBC6679346.1"/>
    <property type="molecule type" value="Genomic_DNA"/>
</dbReference>
<organism evidence="2 3">
    <name type="scientific">Zhenpiania hominis</name>
    <dbReference type="NCBI Taxonomy" id="2763644"/>
    <lineage>
        <taxon>Bacteria</taxon>
        <taxon>Bacillati</taxon>
        <taxon>Bacillota</taxon>
        <taxon>Clostridia</taxon>
        <taxon>Peptostreptococcales</taxon>
        <taxon>Anaerovoracaceae</taxon>
        <taxon>Zhenpiania</taxon>
    </lineage>
</organism>
<dbReference type="AlphaFoldDB" id="A0A923SQ87"/>
<evidence type="ECO:0000313" key="3">
    <source>
        <dbReference type="Proteomes" id="UP000602647"/>
    </source>
</evidence>
<feature type="domain" description="DUF7479" evidence="1">
    <location>
        <begin position="4"/>
        <end position="62"/>
    </location>
</feature>
<dbReference type="InterPro" id="IPR054656">
    <property type="entry name" value="DVU_1557-like"/>
</dbReference>
<comment type="caution">
    <text evidence="2">The sequence shown here is derived from an EMBL/GenBank/DDBJ whole genome shotgun (WGS) entry which is preliminary data.</text>
</comment>
<gene>
    <name evidence="2" type="ORF">H9L42_05850</name>
</gene>
<name>A0A923SQ87_9FIRM</name>
<proteinExistence type="predicted"/>
<dbReference type="Proteomes" id="UP000602647">
    <property type="component" value="Unassembled WGS sequence"/>
</dbReference>
<dbReference type="InterPro" id="IPR055902">
    <property type="entry name" value="DUF7479"/>
</dbReference>
<dbReference type="Pfam" id="PF24292">
    <property type="entry name" value="DUF7479"/>
    <property type="match status" value="1"/>
</dbReference>
<reference evidence="2" key="1">
    <citation type="submission" date="2020-08" db="EMBL/GenBank/DDBJ databases">
        <title>Genome public.</title>
        <authorList>
            <person name="Liu C."/>
            <person name="Sun Q."/>
        </authorList>
    </citation>
    <scope>NUCLEOTIDE SEQUENCE</scope>
    <source>
        <strain evidence="2">BX12</strain>
    </source>
</reference>
<evidence type="ECO:0000259" key="1">
    <source>
        <dbReference type="Pfam" id="PF24292"/>
    </source>
</evidence>